<dbReference type="Proteomes" id="UP000053599">
    <property type="component" value="Unassembled WGS sequence"/>
</dbReference>
<evidence type="ECO:0000313" key="3">
    <source>
        <dbReference type="Proteomes" id="UP000053599"/>
    </source>
</evidence>
<protein>
    <submittedName>
        <fullName evidence="2">Uncharacterized protein</fullName>
    </submittedName>
</protein>
<evidence type="ECO:0000256" key="1">
    <source>
        <dbReference type="SAM" id="MobiDB-lite"/>
    </source>
</evidence>
<feature type="compositionally biased region" description="Acidic residues" evidence="1">
    <location>
        <begin position="83"/>
        <end position="99"/>
    </location>
</feature>
<organism evidence="2 3">
    <name type="scientific">Exophiala sideris</name>
    <dbReference type="NCBI Taxonomy" id="1016849"/>
    <lineage>
        <taxon>Eukaryota</taxon>
        <taxon>Fungi</taxon>
        <taxon>Dikarya</taxon>
        <taxon>Ascomycota</taxon>
        <taxon>Pezizomycotina</taxon>
        <taxon>Eurotiomycetes</taxon>
        <taxon>Chaetothyriomycetidae</taxon>
        <taxon>Chaetothyriales</taxon>
        <taxon>Herpotrichiellaceae</taxon>
        <taxon>Exophiala</taxon>
    </lineage>
</organism>
<gene>
    <name evidence="2" type="ORF">PV11_03562</name>
</gene>
<dbReference type="OrthoDB" id="10442261at2759"/>
<feature type="compositionally biased region" description="Polar residues" evidence="1">
    <location>
        <begin position="28"/>
        <end position="43"/>
    </location>
</feature>
<reference evidence="2 3" key="1">
    <citation type="submission" date="2015-01" db="EMBL/GenBank/DDBJ databases">
        <title>The Genome Sequence of Exophiala sideris CBS121828.</title>
        <authorList>
            <consortium name="The Broad Institute Genomics Platform"/>
            <person name="Cuomo C."/>
            <person name="de Hoog S."/>
            <person name="Gorbushina A."/>
            <person name="Stielow B."/>
            <person name="Teixiera M."/>
            <person name="Abouelleil A."/>
            <person name="Chapman S.B."/>
            <person name="Priest M."/>
            <person name="Young S.K."/>
            <person name="Wortman J."/>
            <person name="Nusbaum C."/>
            <person name="Birren B."/>
        </authorList>
    </citation>
    <scope>NUCLEOTIDE SEQUENCE [LARGE SCALE GENOMIC DNA]</scope>
    <source>
        <strain evidence="2 3">CBS 121828</strain>
    </source>
</reference>
<accession>A0A0D1X1K1</accession>
<feature type="compositionally biased region" description="Low complexity" evidence="1">
    <location>
        <begin position="100"/>
        <end position="119"/>
    </location>
</feature>
<evidence type="ECO:0000313" key="2">
    <source>
        <dbReference type="EMBL" id="KIV81371.1"/>
    </source>
</evidence>
<dbReference type="HOGENOM" id="CLU_1378141_0_0_1"/>
<proteinExistence type="predicted"/>
<dbReference type="AlphaFoldDB" id="A0A0D1X1K1"/>
<dbReference type="EMBL" id="KN846952">
    <property type="protein sequence ID" value="KIV81371.1"/>
    <property type="molecule type" value="Genomic_DNA"/>
</dbReference>
<sequence length="198" mass="22606">MPPVQPAQRFYAQLPATELAEHENLIASTQIKMDNPDQDQSQHADVVPPPVKHPNPVRSYVCRMTRTPSAKSEDTTIKKPATAEDECVEAEDDDDDEWWNDVNWDSDSSSDSSPVSSPDDSNKENEGSATDIEMMEDNEQAIFVTDNGEYIPLLDLERLEPAKNKDIDFRRYAMINWQVECNDAREIEREHLQRQLEG</sequence>
<feature type="region of interest" description="Disordered" evidence="1">
    <location>
        <begin position="28"/>
        <end position="135"/>
    </location>
</feature>
<name>A0A0D1X1K1_9EURO</name>